<organism evidence="1 2">
    <name type="scientific">Dictyobacter aurantiacus</name>
    <dbReference type="NCBI Taxonomy" id="1936993"/>
    <lineage>
        <taxon>Bacteria</taxon>
        <taxon>Bacillati</taxon>
        <taxon>Chloroflexota</taxon>
        <taxon>Ktedonobacteria</taxon>
        <taxon>Ktedonobacterales</taxon>
        <taxon>Dictyobacteraceae</taxon>
        <taxon>Dictyobacter</taxon>
    </lineage>
</organism>
<comment type="caution">
    <text evidence="1">The sequence shown here is derived from an EMBL/GenBank/DDBJ whole genome shotgun (WGS) entry which is preliminary data.</text>
</comment>
<evidence type="ECO:0008006" key="3">
    <source>
        <dbReference type="Google" id="ProtNLM"/>
    </source>
</evidence>
<accession>A0A401ZRW0</accession>
<gene>
    <name evidence="1" type="ORF">KDAU_68530</name>
</gene>
<dbReference type="AlphaFoldDB" id="A0A401ZRW0"/>
<reference evidence="2" key="1">
    <citation type="submission" date="2018-12" db="EMBL/GenBank/DDBJ databases">
        <title>Tengunoibacter tsumagoiensis gen. nov., sp. nov., Dictyobacter kobayashii sp. nov., D. alpinus sp. nov., and D. joshuensis sp. nov. and description of Dictyobacteraceae fam. nov. within the order Ktedonobacterales isolated from Tengu-no-mugimeshi.</title>
        <authorList>
            <person name="Wang C.M."/>
            <person name="Zheng Y."/>
            <person name="Sakai Y."/>
            <person name="Toyoda A."/>
            <person name="Minakuchi Y."/>
            <person name="Abe K."/>
            <person name="Yokota A."/>
            <person name="Yabe S."/>
        </authorList>
    </citation>
    <scope>NUCLEOTIDE SEQUENCE [LARGE SCALE GENOMIC DNA]</scope>
    <source>
        <strain evidence="2">S-27</strain>
    </source>
</reference>
<keyword evidence="2" id="KW-1185">Reference proteome</keyword>
<protein>
    <recommendedName>
        <fullName evidence="3">Resolvase/invertase-type recombinase catalytic domain-containing protein</fullName>
    </recommendedName>
</protein>
<evidence type="ECO:0000313" key="1">
    <source>
        <dbReference type="EMBL" id="GCE09524.1"/>
    </source>
</evidence>
<evidence type="ECO:0000313" key="2">
    <source>
        <dbReference type="Proteomes" id="UP000287224"/>
    </source>
</evidence>
<dbReference type="OrthoDB" id="9826538at2"/>
<dbReference type="EMBL" id="BIFQ01000002">
    <property type="protein sequence ID" value="GCE09524.1"/>
    <property type="molecule type" value="Genomic_DNA"/>
</dbReference>
<dbReference type="RefSeq" id="WP_126602039.1">
    <property type="nucleotide sequence ID" value="NZ_BIFQ01000002.1"/>
</dbReference>
<dbReference type="Proteomes" id="UP000287224">
    <property type="component" value="Unassembled WGS sequence"/>
</dbReference>
<proteinExistence type="predicted"/>
<name>A0A401ZRW0_9CHLR</name>
<sequence length="134" mass="15206">MQIIKARAALYSVYAEEKGDILQAAETYCTEHGYFLEAVYYDIDSSKTMFADLQNAVDRQTFQVLLLPSFDHIYKHHLGHVLNFLIDALNAGIEVICLDPQPTKLCQQGLMIVPHSRTPQAANLEEIVHCLRSR</sequence>